<dbReference type="PANTHER" id="PTHR30363:SF51">
    <property type="entry name" value="HTH-TYPE TRANSCRIPTIONAL REPRESSOR GLCR"/>
    <property type="match status" value="1"/>
</dbReference>
<accession>M1MHR2</accession>
<keyword evidence="3" id="KW-1185">Reference proteome</keyword>
<dbReference type="KEGG" id="csr:Cspa_c06660"/>
<dbReference type="InterPro" id="IPR050313">
    <property type="entry name" value="Carb_Metab_HTH_regulators"/>
</dbReference>
<dbReference type="OrthoDB" id="9797223at2"/>
<name>M1MHR2_9CLOT</name>
<feature type="domain" description="DeoR-like transcriptional repressor C-terminal sensor" evidence="1">
    <location>
        <begin position="17"/>
        <end position="171"/>
    </location>
</feature>
<dbReference type="EMBL" id="CP004121">
    <property type="protein sequence ID" value="AGF54451.1"/>
    <property type="molecule type" value="Genomic_DNA"/>
</dbReference>
<dbReference type="HOGENOM" id="CLU_060699_2_0_9"/>
<dbReference type="SMART" id="SM01134">
    <property type="entry name" value="DeoRC"/>
    <property type="match status" value="1"/>
</dbReference>
<sequence>MVNENVILSYKERLNLNIKEKKKIVEKAMKFIHNNGKYFFDVSTSVQFLAQDLNKEVTVFTHSLDNFNILSEKSDVLVNLISGEFNVRNRFFYRTDYEKCFGEVKFDTAFLGAGAIKSDGIYYENEEDALIKREVVKRSKKVILLAEHQKYEKIAKYKGLDLDQVNIIIVDPISVSLFRYITASQNININPNSLVII</sequence>
<dbReference type="AlphaFoldDB" id="M1MHR2"/>
<protein>
    <submittedName>
        <fullName evidence="2">Transcriptional regulator of sugar metabolism</fullName>
    </submittedName>
</protein>
<dbReference type="InterPro" id="IPR014036">
    <property type="entry name" value="DeoR-like_C"/>
</dbReference>
<dbReference type="STRING" id="36745.CLSAP_07110"/>
<proteinExistence type="predicted"/>
<gene>
    <name evidence="2" type="ORF">Cspa_c06660</name>
</gene>
<evidence type="ECO:0000313" key="2">
    <source>
        <dbReference type="EMBL" id="AGF54451.1"/>
    </source>
</evidence>
<dbReference type="PANTHER" id="PTHR30363">
    <property type="entry name" value="HTH-TYPE TRANSCRIPTIONAL REGULATOR SRLR-RELATED"/>
    <property type="match status" value="1"/>
</dbReference>
<dbReference type="Pfam" id="PF00455">
    <property type="entry name" value="DeoRC"/>
    <property type="match status" value="1"/>
</dbReference>
<dbReference type="Proteomes" id="UP000011728">
    <property type="component" value="Chromosome"/>
</dbReference>
<dbReference type="PATRIC" id="fig|931276.5.peg.623"/>
<dbReference type="InterPro" id="IPR037171">
    <property type="entry name" value="NagB/RpiA_transferase-like"/>
</dbReference>
<organism evidence="2 3">
    <name type="scientific">Clostridium saccharoperbutylacetonicum N1-4(HMT)</name>
    <dbReference type="NCBI Taxonomy" id="931276"/>
    <lineage>
        <taxon>Bacteria</taxon>
        <taxon>Bacillati</taxon>
        <taxon>Bacillota</taxon>
        <taxon>Clostridia</taxon>
        <taxon>Eubacteriales</taxon>
        <taxon>Clostridiaceae</taxon>
        <taxon>Clostridium</taxon>
    </lineage>
</organism>
<dbReference type="RefSeq" id="WP_015390777.1">
    <property type="nucleotide sequence ID" value="NC_020291.1"/>
</dbReference>
<reference evidence="2 3" key="1">
    <citation type="submission" date="2013-02" db="EMBL/GenBank/DDBJ databases">
        <title>Genome sequence of Clostridium saccharoperbutylacetonicum N1-4(HMT).</title>
        <authorList>
            <person name="Poehlein A."/>
            <person name="Daniel R."/>
        </authorList>
    </citation>
    <scope>NUCLEOTIDE SEQUENCE [LARGE SCALE GENOMIC DNA]</scope>
    <source>
        <strain evidence="3">N1-4(HMT)</strain>
    </source>
</reference>
<dbReference type="eggNOG" id="COG1349">
    <property type="taxonomic scope" value="Bacteria"/>
</dbReference>
<evidence type="ECO:0000259" key="1">
    <source>
        <dbReference type="Pfam" id="PF00455"/>
    </source>
</evidence>
<evidence type="ECO:0000313" key="3">
    <source>
        <dbReference type="Proteomes" id="UP000011728"/>
    </source>
</evidence>
<dbReference type="SUPFAM" id="SSF100950">
    <property type="entry name" value="NagB/RpiA/CoA transferase-like"/>
    <property type="match status" value="1"/>
</dbReference>